<sequence length="93" mass="9431">MGTIQGCRKAVVRLNPICNHHAERVSASPGSEDPGGMKAAVAAICKAPAQQGIVRQGSSTPGCVAAAFGTGKQARTSIIESERTVICIDGPSV</sequence>
<dbReference type="AlphaFoldDB" id="A0A5C4R1A2"/>
<dbReference type="EMBL" id="VDDC01000055">
    <property type="protein sequence ID" value="TNH37699.1"/>
    <property type="molecule type" value="Genomic_DNA"/>
</dbReference>
<accession>A0A5C4R1A2</accession>
<organism evidence="1 2">
    <name type="scientific">Paracoccus haeundaensis</name>
    <dbReference type="NCBI Taxonomy" id="225362"/>
    <lineage>
        <taxon>Bacteria</taxon>
        <taxon>Pseudomonadati</taxon>
        <taxon>Pseudomonadota</taxon>
        <taxon>Alphaproteobacteria</taxon>
        <taxon>Rhodobacterales</taxon>
        <taxon>Paracoccaceae</taxon>
        <taxon>Paracoccus</taxon>
    </lineage>
</organism>
<proteinExistence type="predicted"/>
<protein>
    <submittedName>
        <fullName evidence="1">Uncharacterized protein</fullName>
    </submittedName>
</protein>
<keyword evidence="2" id="KW-1185">Reference proteome</keyword>
<name>A0A5C4R1A2_9RHOB</name>
<dbReference type="RefSeq" id="WP_139599676.1">
    <property type="nucleotide sequence ID" value="NZ_VDDC01000055.1"/>
</dbReference>
<comment type="caution">
    <text evidence="1">The sequence shown here is derived from an EMBL/GenBank/DDBJ whole genome shotgun (WGS) entry which is preliminary data.</text>
</comment>
<dbReference type="Proteomes" id="UP000304880">
    <property type="component" value="Unassembled WGS sequence"/>
</dbReference>
<evidence type="ECO:0000313" key="2">
    <source>
        <dbReference type="Proteomes" id="UP000304880"/>
    </source>
</evidence>
<gene>
    <name evidence="1" type="ORF">FHD67_18870</name>
</gene>
<evidence type="ECO:0000313" key="1">
    <source>
        <dbReference type="EMBL" id="TNH37699.1"/>
    </source>
</evidence>
<reference evidence="1 2" key="1">
    <citation type="submission" date="2019-06" db="EMBL/GenBank/DDBJ databases">
        <authorList>
            <person name="Li J."/>
        </authorList>
    </citation>
    <scope>NUCLEOTIDE SEQUENCE [LARGE SCALE GENOMIC DNA]</scope>
    <source>
        <strain evidence="1 2">CGMCC 1.8012</strain>
    </source>
</reference>